<feature type="region of interest" description="Disordered" evidence="12">
    <location>
        <begin position="1"/>
        <end position="64"/>
    </location>
</feature>
<evidence type="ECO:0000313" key="15">
    <source>
        <dbReference type="Proteomes" id="UP000269221"/>
    </source>
</evidence>
<evidence type="ECO:0000256" key="5">
    <source>
        <dbReference type="ARBA" id="ARBA00022771"/>
    </source>
</evidence>
<dbReference type="InterPro" id="IPR013087">
    <property type="entry name" value="Znf_C2H2_type"/>
</dbReference>
<name>A0A3M0K694_HIRRU</name>
<keyword evidence="8" id="KW-0238">DNA-binding</keyword>
<dbReference type="FunFam" id="3.30.160.60:FF:000690">
    <property type="entry name" value="Zinc finger protein 354C"/>
    <property type="match status" value="1"/>
</dbReference>
<dbReference type="PANTHER" id="PTHR23226:SF377">
    <property type="entry name" value="ZINC FINGER AND SCAN DOMAIN-CONTAINING PROTEIN 20"/>
    <property type="match status" value="1"/>
</dbReference>
<protein>
    <recommendedName>
        <fullName evidence="13">C2H2-type domain-containing protein</fullName>
    </recommendedName>
</protein>
<dbReference type="GO" id="GO:0000978">
    <property type="term" value="F:RNA polymerase II cis-regulatory region sequence-specific DNA binding"/>
    <property type="evidence" value="ECO:0007669"/>
    <property type="project" value="TreeGrafter"/>
</dbReference>
<keyword evidence="5 11" id="KW-0863">Zinc-finger</keyword>
<keyword evidence="9" id="KW-0804">Transcription</keyword>
<evidence type="ECO:0000256" key="4">
    <source>
        <dbReference type="ARBA" id="ARBA00022737"/>
    </source>
</evidence>
<keyword evidence="3" id="KW-0479">Metal-binding</keyword>
<feature type="domain" description="C2H2-type" evidence="13">
    <location>
        <begin position="56"/>
        <end position="83"/>
    </location>
</feature>
<feature type="domain" description="C2H2-type" evidence="13">
    <location>
        <begin position="84"/>
        <end position="111"/>
    </location>
</feature>
<dbReference type="Proteomes" id="UP000269221">
    <property type="component" value="Unassembled WGS sequence"/>
</dbReference>
<comment type="similarity">
    <text evidence="2">Belongs to the krueppel C2H2-type zinc-finger protein family.</text>
</comment>
<dbReference type="PROSITE" id="PS00028">
    <property type="entry name" value="ZINC_FINGER_C2H2_1"/>
    <property type="match status" value="1"/>
</dbReference>
<dbReference type="GO" id="GO:0005634">
    <property type="term" value="C:nucleus"/>
    <property type="evidence" value="ECO:0007669"/>
    <property type="project" value="UniProtKB-SubCell"/>
</dbReference>
<dbReference type="SMART" id="SM00355">
    <property type="entry name" value="ZnF_C2H2"/>
    <property type="match status" value="2"/>
</dbReference>
<dbReference type="InterPro" id="IPR036236">
    <property type="entry name" value="Znf_C2H2_sf"/>
</dbReference>
<evidence type="ECO:0000256" key="6">
    <source>
        <dbReference type="ARBA" id="ARBA00022833"/>
    </source>
</evidence>
<keyword evidence="4" id="KW-0677">Repeat</keyword>
<evidence type="ECO:0000313" key="14">
    <source>
        <dbReference type="EMBL" id="RMC02627.1"/>
    </source>
</evidence>
<dbReference type="PROSITE" id="PS50157">
    <property type="entry name" value="ZINC_FINGER_C2H2_2"/>
    <property type="match status" value="2"/>
</dbReference>
<dbReference type="Pfam" id="PF00096">
    <property type="entry name" value="zf-C2H2"/>
    <property type="match status" value="2"/>
</dbReference>
<dbReference type="STRING" id="333673.A0A3M0K694"/>
<dbReference type="AlphaFoldDB" id="A0A3M0K694"/>
<comment type="caution">
    <text evidence="14">The sequence shown here is derived from an EMBL/GenBank/DDBJ whole genome shotgun (WGS) entry which is preliminary data.</text>
</comment>
<evidence type="ECO:0000256" key="9">
    <source>
        <dbReference type="ARBA" id="ARBA00023163"/>
    </source>
</evidence>
<gene>
    <name evidence="14" type="ORF">DUI87_20782</name>
</gene>
<evidence type="ECO:0000256" key="12">
    <source>
        <dbReference type="SAM" id="MobiDB-lite"/>
    </source>
</evidence>
<dbReference type="PANTHER" id="PTHR23226">
    <property type="entry name" value="ZINC FINGER AND SCAN DOMAIN-CONTAINING"/>
    <property type="match status" value="1"/>
</dbReference>
<evidence type="ECO:0000256" key="7">
    <source>
        <dbReference type="ARBA" id="ARBA00023015"/>
    </source>
</evidence>
<evidence type="ECO:0000256" key="11">
    <source>
        <dbReference type="PROSITE-ProRule" id="PRU00042"/>
    </source>
</evidence>
<evidence type="ECO:0000256" key="1">
    <source>
        <dbReference type="ARBA" id="ARBA00004123"/>
    </source>
</evidence>
<accession>A0A3M0K694</accession>
<organism evidence="14 15">
    <name type="scientific">Hirundo rustica rustica</name>
    <dbReference type="NCBI Taxonomy" id="333673"/>
    <lineage>
        <taxon>Eukaryota</taxon>
        <taxon>Metazoa</taxon>
        <taxon>Chordata</taxon>
        <taxon>Craniata</taxon>
        <taxon>Vertebrata</taxon>
        <taxon>Euteleostomi</taxon>
        <taxon>Archelosauria</taxon>
        <taxon>Archosauria</taxon>
        <taxon>Dinosauria</taxon>
        <taxon>Saurischia</taxon>
        <taxon>Theropoda</taxon>
        <taxon>Coelurosauria</taxon>
        <taxon>Aves</taxon>
        <taxon>Neognathae</taxon>
        <taxon>Neoaves</taxon>
        <taxon>Telluraves</taxon>
        <taxon>Australaves</taxon>
        <taxon>Passeriformes</taxon>
        <taxon>Sylvioidea</taxon>
        <taxon>Hirundinidae</taxon>
        <taxon>Hirundo</taxon>
    </lineage>
</organism>
<evidence type="ECO:0000259" key="13">
    <source>
        <dbReference type="PROSITE" id="PS50157"/>
    </source>
</evidence>
<proteinExistence type="inferred from homology"/>
<keyword evidence="7" id="KW-0805">Transcription regulation</keyword>
<feature type="compositionally biased region" description="Basic and acidic residues" evidence="12">
    <location>
        <begin position="51"/>
        <end position="60"/>
    </location>
</feature>
<sequence>MRRKSAGDPAGGRTPNPSQGALRRKRPTLLQESGQSFSQSNTTVQPQIIHTGERPYECPKRGKRFQTRSTLQRHQQIHREERPFHCPDCGKGFNRKSNLIRHRRIHTGEMLESRAFLWLPWRVRDLGRGVWDPSPELRETLALISVHGKNFLH</sequence>
<feature type="compositionally biased region" description="Polar residues" evidence="12">
    <location>
        <begin position="30"/>
        <end position="48"/>
    </location>
</feature>
<keyword evidence="10" id="KW-0539">Nucleus</keyword>
<evidence type="ECO:0000256" key="8">
    <source>
        <dbReference type="ARBA" id="ARBA00023125"/>
    </source>
</evidence>
<evidence type="ECO:0000256" key="3">
    <source>
        <dbReference type="ARBA" id="ARBA00022723"/>
    </source>
</evidence>
<dbReference type="GO" id="GO:0000981">
    <property type="term" value="F:DNA-binding transcription factor activity, RNA polymerase II-specific"/>
    <property type="evidence" value="ECO:0007669"/>
    <property type="project" value="TreeGrafter"/>
</dbReference>
<evidence type="ECO:0000256" key="10">
    <source>
        <dbReference type="ARBA" id="ARBA00023242"/>
    </source>
</evidence>
<keyword evidence="6" id="KW-0862">Zinc</keyword>
<comment type="subcellular location">
    <subcellularLocation>
        <location evidence="1">Nucleus</location>
    </subcellularLocation>
</comment>
<evidence type="ECO:0000256" key="2">
    <source>
        <dbReference type="ARBA" id="ARBA00006991"/>
    </source>
</evidence>
<dbReference type="Gene3D" id="3.30.160.60">
    <property type="entry name" value="Classic Zinc Finger"/>
    <property type="match status" value="2"/>
</dbReference>
<dbReference type="EMBL" id="QRBI01000132">
    <property type="protein sequence ID" value="RMC02627.1"/>
    <property type="molecule type" value="Genomic_DNA"/>
</dbReference>
<dbReference type="GO" id="GO:0008270">
    <property type="term" value="F:zinc ion binding"/>
    <property type="evidence" value="ECO:0007669"/>
    <property type="project" value="UniProtKB-KW"/>
</dbReference>
<reference evidence="14 15" key="1">
    <citation type="submission" date="2018-07" db="EMBL/GenBank/DDBJ databases">
        <title>A high quality draft genome assembly of the barn swallow (H. rustica rustica).</title>
        <authorList>
            <person name="Formenti G."/>
            <person name="Chiara M."/>
            <person name="Poveda L."/>
            <person name="Francoijs K.-J."/>
            <person name="Bonisoli-Alquati A."/>
            <person name="Canova L."/>
            <person name="Gianfranceschi L."/>
            <person name="Horner D.S."/>
            <person name="Saino N."/>
        </authorList>
    </citation>
    <scope>NUCLEOTIDE SEQUENCE [LARGE SCALE GENOMIC DNA]</scope>
    <source>
        <strain evidence="14">Chelidonia</strain>
        <tissue evidence="14">Blood</tissue>
    </source>
</reference>
<dbReference type="FunFam" id="3.30.160.60:FF:000410">
    <property type="entry name" value="Zinc finger protein 777"/>
    <property type="match status" value="1"/>
</dbReference>
<dbReference type="OrthoDB" id="3437960at2759"/>
<dbReference type="SUPFAM" id="SSF57667">
    <property type="entry name" value="beta-beta-alpha zinc fingers"/>
    <property type="match status" value="1"/>
</dbReference>
<keyword evidence="15" id="KW-1185">Reference proteome</keyword>